<dbReference type="SUPFAM" id="SSF55811">
    <property type="entry name" value="Nudix"/>
    <property type="match status" value="1"/>
</dbReference>
<evidence type="ECO:0000313" key="6">
    <source>
        <dbReference type="Proteomes" id="UP000694546"/>
    </source>
</evidence>
<gene>
    <name evidence="5" type="primary">nudt22</name>
</gene>
<keyword evidence="6" id="KW-1185">Reference proteome</keyword>
<dbReference type="GO" id="GO:0046872">
    <property type="term" value="F:metal ion binding"/>
    <property type="evidence" value="ECO:0007669"/>
    <property type="project" value="UniProtKB-KW"/>
</dbReference>
<reference evidence="5" key="2">
    <citation type="submission" date="2025-09" db="UniProtKB">
        <authorList>
            <consortium name="Ensembl"/>
        </authorList>
    </citation>
    <scope>IDENTIFICATION</scope>
</reference>
<dbReference type="PANTHER" id="PTHR31835">
    <property type="entry name" value="URIDINE DIPHOSPHATE GLUCOSE PYROPHOSPHATASE"/>
    <property type="match status" value="1"/>
</dbReference>
<accession>A0A8C4ZBA6</accession>
<evidence type="ECO:0000256" key="2">
    <source>
        <dbReference type="ARBA" id="ARBA00022723"/>
    </source>
</evidence>
<dbReference type="Gene3D" id="3.90.79.10">
    <property type="entry name" value="Nucleoside Triphosphate Pyrophosphohydrolase"/>
    <property type="match status" value="1"/>
</dbReference>
<dbReference type="CDD" id="cd02883">
    <property type="entry name" value="NUDIX_Hydrolase"/>
    <property type="match status" value="1"/>
</dbReference>
<dbReference type="InterPro" id="IPR055295">
    <property type="entry name" value="NUDT22/NUDT9-like"/>
</dbReference>
<keyword evidence="2" id="KW-0479">Metal-binding</keyword>
<name>A0A8C4ZBA6_GADMO</name>
<evidence type="ECO:0000256" key="4">
    <source>
        <dbReference type="ARBA" id="ARBA00022842"/>
    </source>
</evidence>
<dbReference type="FunFam" id="3.90.79.10:FF:000087">
    <property type="entry name" value="Nudix (nucleoside diphosphate linked moiety X)-type motif 22"/>
    <property type="match status" value="1"/>
</dbReference>
<organism evidence="5 6">
    <name type="scientific">Gadus morhua</name>
    <name type="common">Atlantic cod</name>
    <dbReference type="NCBI Taxonomy" id="8049"/>
    <lineage>
        <taxon>Eukaryota</taxon>
        <taxon>Metazoa</taxon>
        <taxon>Chordata</taxon>
        <taxon>Craniata</taxon>
        <taxon>Vertebrata</taxon>
        <taxon>Euteleostomi</taxon>
        <taxon>Actinopterygii</taxon>
        <taxon>Neopterygii</taxon>
        <taxon>Teleostei</taxon>
        <taxon>Neoteleostei</taxon>
        <taxon>Acanthomorphata</taxon>
        <taxon>Zeiogadaria</taxon>
        <taxon>Gadariae</taxon>
        <taxon>Gadiformes</taxon>
        <taxon>Gadoidei</taxon>
        <taxon>Gadidae</taxon>
        <taxon>Gadus</taxon>
    </lineage>
</organism>
<dbReference type="PANTHER" id="PTHR31835:SF1">
    <property type="entry name" value="URIDINE DIPHOSPHATE GLUCOSE PYROPHOSPHATASE NUDT22"/>
    <property type="match status" value="1"/>
</dbReference>
<sequence length="344" mass="37263">MDPDVSVLLECAVWRGLAEAEVQVEVSESFNRQTDAALESHIEEVWAKRVTREPWLFNGSKFRLHSFTFDSSKFPPSQTGCQFTKHLPYCDHPALGCLAAEAGPRLTLRLGLTSYKDFLGTNWSERAGALRRRGETELNDPCGLLAQPLGVGGVLCTSDGKVVLIRRSQRVAEAGGLLDIPGGHPEPQAVCPCVSDGVSQDPISIAAVQRSPKAVVSEIFSSVCAEIRDEVNVPLGSLGGPVLMGVALNHTSAGRPSAEFYVSCSLTSEEVRELYWRGGAEANESTDIVFLSTKLLQLDSSRPLWSELCPSAKGAVLLYQLVRPDASIGPEQTSSDQQKHDEKE</sequence>
<dbReference type="InterPro" id="IPR015797">
    <property type="entry name" value="NUDIX_hydrolase-like_dom_sf"/>
</dbReference>
<protein>
    <recommendedName>
        <fullName evidence="7">Nucleoside diphosphate-linked moiety X motif 22</fullName>
    </recommendedName>
</protein>
<keyword evidence="3" id="KW-0378">Hydrolase</keyword>
<keyword evidence="4" id="KW-0460">Magnesium</keyword>
<dbReference type="AlphaFoldDB" id="A0A8C4ZBA6"/>
<proteinExistence type="predicted"/>
<evidence type="ECO:0000313" key="5">
    <source>
        <dbReference type="Ensembl" id="ENSGMOP00000009522.2"/>
    </source>
</evidence>
<dbReference type="Ensembl" id="ENSGMOT00000009781.2">
    <property type="protein sequence ID" value="ENSGMOP00000009522.2"/>
    <property type="gene ID" value="ENSGMOG00000008905.2"/>
</dbReference>
<evidence type="ECO:0000256" key="3">
    <source>
        <dbReference type="ARBA" id="ARBA00022801"/>
    </source>
</evidence>
<comment type="cofactor">
    <cofactor evidence="1">
        <name>Mg(2+)</name>
        <dbReference type="ChEBI" id="CHEBI:18420"/>
    </cofactor>
</comment>
<evidence type="ECO:0000256" key="1">
    <source>
        <dbReference type="ARBA" id="ARBA00001946"/>
    </source>
</evidence>
<reference evidence="5" key="1">
    <citation type="submission" date="2025-08" db="UniProtKB">
        <authorList>
            <consortium name="Ensembl"/>
        </authorList>
    </citation>
    <scope>IDENTIFICATION</scope>
</reference>
<dbReference type="Proteomes" id="UP000694546">
    <property type="component" value="Chromosome 10"/>
</dbReference>
<dbReference type="GO" id="GO:0052751">
    <property type="term" value="F:GDP-mannose hydrolase activity"/>
    <property type="evidence" value="ECO:0007669"/>
    <property type="project" value="TreeGrafter"/>
</dbReference>
<dbReference type="GeneTree" id="ENSGT00390000017869"/>
<evidence type="ECO:0008006" key="7">
    <source>
        <dbReference type="Google" id="ProtNLM"/>
    </source>
</evidence>